<reference evidence="3" key="1">
    <citation type="submission" date="2021-06" db="EMBL/GenBank/DDBJ databases">
        <authorList>
            <person name="Hodson N. C."/>
            <person name="Mongue J. A."/>
            <person name="Jaron S. K."/>
        </authorList>
    </citation>
    <scope>NUCLEOTIDE SEQUENCE</scope>
</reference>
<keyword evidence="4" id="KW-1185">Reference proteome</keyword>
<dbReference type="OrthoDB" id="166212at2759"/>
<evidence type="ECO:0000259" key="2">
    <source>
        <dbReference type="PROSITE" id="PS50042"/>
    </source>
</evidence>
<feature type="non-terminal residue" evidence="3">
    <location>
        <position position="1"/>
    </location>
</feature>
<dbReference type="PANTHER" id="PTHR23011">
    <property type="entry name" value="CYCLIC NUCLEOTIDE-BINDING DOMAIN CONTAINING PROTEIN"/>
    <property type="match status" value="1"/>
</dbReference>
<name>A0A8J2P905_9HEXA</name>
<dbReference type="PROSITE" id="PS50042">
    <property type="entry name" value="CNMP_BINDING_3"/>
    <property type="match status" value="1"/>
</dbReference>
<dbReference type="SMART" id="SM00100">
    <property type="entry name" value="cNMP"/>
    <property type="match status" value="1"/>
</dbReference>
<dbReference type="Proteomes" id="UP000708208">
    <property type="component" value="Unassembled WGS sequence"/>
</dbReference>
<accession>A0A8J2P905</accession>
<feature type="compositionally biased region" description="Polar residues" evidence="1">
    <location>
        <begin position="164"/>
        <end position="176"/>
    </location>
</feature>
<proteinExistence type="predicted"/>
<sequence>MEFSWKLPKKKTIAEWPSDRSMQDIGTIVSHLRHLAALTGVPPPLLHQLASCAYLESLDSGVTLYRQGDKGTSWYAVLLGTLDVHVSKTGIVEDMNAVSRSLGMGSFFGESILDDSPRENTIVTREPCQLLRVEQRDFKNLMQKNKDMMEDLLGHAKIHKNFYHPTSDNSGRNKNNLMHVKTDEPNPALPITM</sequence>
<evidence type="ECO:0000313" key="4">
    <source>
        <dbReference type="Proteomes" id="UP000708208"/>
    </source>
</evidence>
<dbReference type="AlphaFoldDB" id="A0A8J2P905"/>
<protein>
    <recommendedName>
        <fullName evidence="2">Cyclic nucleotide-binding domain-containing protein</fullName>
    </recommendedName>
</protein>
<dbReference type="EMBL" id="CAJVCH010199924">
    <property type="protein sequence ID" value="CAG7730757.1"/>
    <property type="molecule type" value="Genomic_DNA"/>
</dbReference>
<evidence type="ECO:0000256" key="1">
    <source>
        <dbReference type="SAM" id="MobiDB-lite"/>
    </source>
</evidence>
<organism evidence="3 4">
    <name type="scientific">Allacma fusca</name>
    <dbReference type="NCBI Taxonomy" id="39272"/>
    <lineage>
        <taxon>Eukaryota</taxon>
        <taxon>Metazoa</taxon>
        <taxon>Ecdysozoa</taxon>
        <taxon>Arthropoda</taxon>
        <taxon>Hexapoda</taxon>
        <taxon>Collembola</taxon>
        <taxon>Symphypleona</taxon>
        <taxon>Sminthuridae</taxon>
        <taxon>Allacma</taxon>
    </lineage>
</organism>
<feature type="domain" description="Cyclic nucleotide-binding" evidence="2">
    <location>
        <begin position="37"/>
        <end position="150"/>
    </location>
</feature>
<gene>
    <name evidence="3" type="ORF">AFUS01_LOCUS19378</name>
</gene>
<evidence type="ECO:0000313" key="3">
    <source>
        <dbReference type="EMBL" id="CAG7730757.1"/>
    </source>
</evidence>
<comment type="caution">
    <text evidence="3">The sequence shown here is derived from an EMBL/GenBank/DDBJ whole genome shotgun (WGS) entry which is preliminary data.</text>
</comment>
<feature type="region of interest" description="Disordered" evidence="1">
    <location>
        <begin position="163"/>
        <end position="193"/>
    </location>
</feature>
<dbReference type="CDD" id="cd00038">
    <property type="entry name" value="CAP_ED"/>
    <property type="match status" value="1"/>
</dbReference>
<dbReference type="PANTHER" id="PTHR23011:SF41">
    <property type="entry name" value="CYCLIC NUCLEOTIDE-BINDING DOMAIN-CONTAINING PROTEIN"/>
    <property type="match status" value="1"/>
</dbReference>
<dbReference type="InterPro" id="IPR000595">
    <property type="entry name" value="cNMP-bd_dom"/>
</dbReference>
<dbReference type="Pfam" id="PF00027">
    <property type="entry name" value="cNMP_binding"/>
    <property type="match status" value="1"/>
</dbReference>